<name>A0AAV9QYA2_9TELE</name>
<keyword evidence="1" id="KW-0472">Membrane</keyword>
<evidence type="ECO:0000256" key="1">
    <source>
        <dbReference type="SAM" id="Phobius"/>
    </source>
</evidence>
<feature type="transmembrane region" description="Helical" evidence="1">
    <location>
        <begin position="16"/>
        <end position="39"/>
    </location>
</feature>
<evidence type="ECO:0000313" key="3">
    <source>
        <dbReference type="Proteomes" id="UP001311232"/>
    </source>
</evidence>
<reference evidence="2 3" key="1">
    <citation type="submission" date="2021-06" db="EMBL/GenBank/DDBJ databases">
        <authorList>
            <person name="Palmer J.M."/>
        </authorList>
    </citation>
    <scope>NUCLEOTIDE SEQUENCE [LARGE SCALE GENOMIC DNA]</scope>
    <source>
        <strain evidence="2 3">MEX-2019</strain>
        <tissue evidence="2">Muscle</tissue>
    </source>
</reference>
<dbReference type="Proteomes" id="UP001311232">
    <property type="component" value="Unassembled WGS sequence"/>
</dbReference>
<proteinExistence type="predicted"/>
<organism evidence="2 3">
    <name type="scientific">Crenichthys baileyi</name>
    <name type="common">White River springfish</name>
    <dbReference type="NCBI Taxonomy" id="28760"/>
    <lineage>
        <taxon>Eukaryota</taxon>
        <taxon>Metazoa</taxon>
        <taxon>Chordata</taxon>
        <taxon>Craniata</taxon>
        <taxon>Vertebrata</taxon>
        <taxon>Euteleostomi</taxon>
        <taxon>Actinopterygii</taxon>
        <taxon>Neopterygii</taxon>
        <taxon>Teleostei</taxon>
        <taxon>Neoteleostei</taxon>
        <taxon>Acanthomorphata</taxon>
        <taxon>Ovalentaria</taxon>
        <taxon>Atherinomorphae</taxon>
        <taxon>Cyprinodontiformes</taxon>
        <taxon>Goodeidae</taxon>
        <taxon>Crenichthys</taxon>
    </lineage>
</organism>
<gene>
    <name evidence="2" type="ORF">CRENBAI_010968</name>
</gene>
<keyword evidence="3" id="KW-1185">Reference proteome</keyword>
<dbReference type="AlphaFoldDB" id="A0AAV9QYA2"/>
<keyword evidence="1" id="KW-1133">Transmembrane helix</keyword>
<comment type="caution">
    <text evidence="2">The sequence shown here is derived from an EMBL/GenBank/DDBJ whole genome shotgun (WGS) entry which is preliminary data.</text>
</comment>
<sequence length="134" mass="14977">MAAEALPPANSVVCCAAINVTILLTFLCTTSAITFSFLLGPWPVSKQQSVHITCSPCSYLLRSRDEKTRYWYGKNSNGKRLQRGPSGAEPGQIRLVVKRHLFQGNQNIVIVCQAQPKKLDPTENLRDDLKTWFL</sequence>
<dbReference type="EMBL" id="JAHHUM010002614">
    <property type="protein sequence ID" value="KAK5602486.1"/>
    <property type="molecule type" value="Genomic_DNA"/>
</dbReference>
<accession>A0AAV9QYA2</accession>
<keyword evidence="1" id="KW-0812">Transmembrane</keyword>
<protein>
    <submittedName>
        <fullName evidence="2">Uncharacterized protein</fullName>
    </submittedName>
</protein>
<evidence type="ECO:0000313" key="2">
    <source>
        <dbReference type="EMBL" id="KAK5602486.1"/>
    </source>
</evidence>